<dbReference type="EMBL" id="CALNXI010002171">
    <property type="protein sequence ID" value="CAH3184093.1"/>
    <property type="molecule type" value="Genomic_DNA"/>
</dbReference>
<comment type="caution">
    <text evidence="2">The sequence shown here is derived from an EMBL/GenBank/DDBJ whole genome shotgun (WGS) entry which is preliminary data.</text>
</comment>
<evidence type="ECO:0000313" key="3">
    <source>
        <dbReference type="Proteomes" id="UP001159427"/>
    </source>
</evidence>
<proteinExistence type="predicted"/>
<accession>A0ABN8RXR0</accession>
<organism evidence="2 3">
    <name type="scientific">Porites evermanni</name>
    <dbReference type="NCBI Taxonomy" id="104178"/>
    <lineage>
        <taxon>Eukaryota</taxon>
        <taxon>Metazoa</taxon>
        <taxon>Cnidaria</taxon>
        <taxon>Anthozoa</taxon>
        <taxon>Hexacorallia</taxon>
        <taxon>Scleractinia</taxon>
        <taxon>Fungiina</taxon>
        <taxon>Poritidae</taxon>
        <taxon>Porites</taxon>
    </lineage>
</organism>
<sequence>MVLRTQHSGHSKKFRYEVVDSDFKAYGARKKAEEEGERPFHRPKACRGKERQQEMLSKGNDWYKKAGNEEVIFIVPATPNSQLQRRYQREIRQQGFNVKVVEKAGVAIKRLLHHAARIQEGKNT</sequence>
<evidence type="ECO:0000313" key="2">
    <source>
        <dbReference type="EMBL" id="CAH3184093.1"/>
    </source>
</evidence>
<gene>
    <name evidence="2" type="ORF">PEVE_00015251</name>
</gene>
<feature type="compositionally biased region" description="Basic and acidic residues" evidence="1">
    <location>
        <begin position="30"/>
        <end position="40"/>
    </location>
</feature>
<feature type="region of interest" description="Disordered" evidence="1">
    <location>
        <begin position="30"/>
        <end position="53"/>
    </location>
</feature>
<keyword evidence="3" id="KW-1185">Reference proteome</keyword>
<evidence type="ECO:0000256" key="1">
    <source>
        <dbReference type="SAM" id="MobiDB-lite"/>
    </source>
</evidence>
<reference evidence="2 3" key="1">
    <citation type="submission" date="2022-05" db="EMBL/GenBank/DDBJ databases">
        <authorList>
            <consortium name="Genoscope - CEA"/>
            <person name="William W."/>
        </authorList>
    </citation>
    <scope>NUCLEOTIDE SEQUENCE [LARGE SCALE GENOMIC DNA]</scope>
</reference>
<name>A0ABN8RXR0_9CNID</name>
<protein>
    <submittedName>
        <fullName evidence="2">Uncharacterized protein</fullName>
    </submittedName>
</protein>
<dbReference type="Proteomes" id="UP001159427">
    <property type="component" value="Unassembled WGS sequence"/>
</dbReference>